<name>A0ABS8UQI0_DATST</name>
<sequence length="85" mass="8983">MPGGTSYVSVRNFEPCDCAHDTSSRGSCPRMSAASPWTMGAQKQYNSSFSSEGSLVSSANLTKVPNDLLYCLSEACHNTSQLGIG</sequence>
<dbReference type="EMBL" id="JACEIK010002343">
    <property type="protein sequence ID" value="MCD9560588.1"/>
    <property type="molecule type" value="Genomic_DNA"/>
</dbReference>
<protein>
    <submittedName>
        <fullName evidence="1">Uncharacterized protein</fullName>
    </submittedName>
</protein>
<proteinExistence type="predicted"/>
<evidence type="ECO:0000313" key="2">
    <source>
        <dbReference type="Proteomes" id="UP000823775"/>
    </source>
</evidence>
<gene>
    <name evidence="1" type="ORF">HAX54_019305</name>
</gene>
<dbReference type="Proteomes" id="UP000823775">
    <property type="component" value="Unassembled WGS sequence"/>
</dbReference>
<keyword evidence="2" id="KW-1185">Reference proteome</keyword>
<evidence type="ECO:0000313" key="1">
    <source>
        <dbReference type="EMBL" id="MCD9560588.1"/>
    </source>
</evidence>
<comment type="caution">
    <text evidence="1">The sequence shown here is derived from an EMBL/GenBank/DDBJ whole genome shotgun (WGS) entry which is preliminary data.</text>
</comment>
<reference evidence="1 2" key="1">
    <citation type="journal article" date="2021" name="BMC Genomics">
        <title>Datura genome reveals duplications of psychoactive alkaloid biosynthetic genes and high mutation rate following tissue culture.</title>
        <authorList>
            <person name="Rajewski A."/>
            <person name="Carter-House D."/>
            <person name="Stajich J."/>
            <person name="Litt A."/>
        </authorList>
    </citation>
    <scope>NUCLEOTIDE SEQUENCE [LARGE SCALE GENOMIC DNA]</scope>
    <source>
        <strain evidence="1">AR-01</strain>
    </source>
</reference>
<accession>A0ABS8UQI0</accession>
<organism evidence="1 2">
    <name type="scientific">Datura stramonium</name>
    <name type="common">Jimsonweed</name>
    <name type="synonym">Common thornapple</name>
    <dbReference type="NCBI Taxonomy" id="4076"/>
    <lineage>
        <taxon>Eukaryota</taxon>
        <taxon>Viridiplantae</taxon>
        <taxon>Streptophyta</taxon>
        <taxon>Embryophyta</taxon>
        <taxon>Tracheophyta</taxon>
        <taxon>Spermatophyta</taxon>
        <taxon>Magnoliopsida</taxon>
        <taxon>eudicotyledons</taxon>
        <taxon>Gunneridae</taxon>
        <taxon>Pentapetalae</taxon>
        <taxon>asterids</taxon>
        <taxon>lamiids</taxon>
        <taxon>Solanales</taxon>
        <taxon>Solanaceae</taxon>
        <taxon>Solanoideae</taxon>
        <taxon>Datureae</taxon>
        <taxon>Datura</taxon>
    </lineage>
</organism>